<keyword evidence="10 18" id="KW-0808">Transferase</keyword>
<sequence length="284" mass="29442">MAVSEPADGTPPAATPRGGRNLPIAIGVGLGLAAVYLGSLVLEPVVFLVFVAVNIIVALYELDAAFARTKARPPTIVAAVATPVMLLGTYWWGVDVQVNVLYATLVVGFVMVLASHEVGHAVSRMAALALMLVWVVVAASSLGLLLNRPDGHWYVMAGTALTVTNDIGAYAFGRNFGRRKIAPAISPGKTWEGFAGAMVTTLVMAALVTTRTVPGVDLVPALVLAAAVVVAATLGDFAESLVKRDLGIKDLGGIFPGHGGVMDRIDALLFALPVTHLVLLAFGI</sequence>
<evidence type="ECO:0000256" key="19">
    <source>
        <dbReference type="SAM" id="Phobius"/>
    </source>
</evidence>
<evidence type="ECO:0000256" key="4">
    <source>
        <dbReference type="ARBA" id="ARBA00005189"/>
    </source>
</evidence>
<evidence type="ECO:0000256" key="18">
    <source>
        <dbReference type="RuleBase" id="RU003938"/>
    </source>
</evidence>
<organism evidence="20 21">
    <name type="scientific">Euzebya pacifica</name>
    <dbReference type="NCBI Taxonomy" id="1608957"/>
    <lineage>
        <taxon>Bacteria</taxon>
        <taxon>Bacillati</taxon>
        <taxon>Actinomycetota</taxon>
        <taxon>Nitriliruptoria</taxon>
        <taxon>Euzebyales</taxon>
    </lineage>
</organism>
<evidence type="ECO:0000256" key="12">
    <source>
        <dbReference type="ARBA" id="ARBA00022695"/>
    </source>
</evidence>
<dbReference type="RefSeq" id="WP_114592474.1">
    <property type="nucleotide sequence ID" value="NZ_CP031165.1"/>
</dbReference>
<evidence type="ECO:0000256" key="2">
    <source>
        <dbReference type="ARBA" id="ARBA00004651"/>
    </source>
</evidence>
<evidence type="ECO:0000256" key="7">
    <source>
        <dbReference type="ARBA" id="ARBA00019373"/>
    </source>
</evidence>
<dbReference type="PANTHER" id="PTHR46382">
    <property type="entry name" value="PHOSPHATIDATE CYTIDYLYLTRANSFERASE"/>
    <property type="match status" value="1"/>
</dbReference>
<keyword evidence="16" id="KW-0594">Phospholipid biosynthesis</keyword>
<evidence type="ECO:0000313" key="20">
    <source>
        <dbReference type="EMBL" id="AXV08080.1"/>
    </source>
</evidence>
<evidence type="ECO:0000256" key="1">
    <source>
        <dbReference type="ARBA" id="ARBA00001698"/>
    </source>
</evidence>
<comment type="similarity">
    <text evidence="5 18">Belongs to the CDS family.</text>
</comment>
<evidence type="ECO:0000256" key="14">
    <source>
        <dbReference type="ARBA" id="ARBA00023098"/>
    </source>
</evidence>
<reference evidence="20 21" key="1">
    <citation type="submission" date="2018-09" db="EMBL/GenBank/DDBJ databases">
        <title>Complete genome sequence of Euzebya sp. DY32-46 isolated from seawater of Pacific Ocean.</title>
        <authorList>
            <person name="Xu L."/>
            <person name="Wu Y.-H."/>
            <person name="Xu X.-W."/>
        </authorList>
    </citation>
    <scope>NUCLEOTIDE SEQUENCE [LARGE SCALE GENOMIC DNA]</scope>
    <source>
        <strain evidence="20 21">DY32-46</strain>
    </source>
</reference>
<feature type="transmembrane region" description="Helical" evidence="19">
    <location>
        <begin position="152"/>
        <end position="172"/>
    </location>
</feature>
<keyword evidence="9" id="KW-0444">Lipid biosynthesis</keyword>
<dbReference type="Pfam" id="PF01148">
    <property type="entry name" value="CTP_transf_1"/>
    <property type="match status" value="1"/>
</dbReference>
<dbReference type="PANTHER" id="PTHR46382:SF1">
    <property type="entry name" value="PHOSPHATIDATE CYTIDYLYLTRANSFERASE"/>
    <property type="match status" value="1"/>
</dbReference>
<keyword evidence="17" id="KW-1208">Phospholipid metabolism</keyword>
<evidence type="ECO:0000256" key="10">
    <source>
        <dbReference type="ARBA" id="ARBA00022679"/>
    </source>
</evidence>
<feature type="transmembrane region" description="Helical" evidence="19">
    <location>
        <begin position="45"/>
        <end position="62"/>
    </location>
</feature>
<evidence type="ECO:0000256" key="3">
    <source>
        <dbReference type="ARBA" id="ARBA00005119"/>
    </source>
</evidence>
<evidence type="ECO:0000313" key="21">
    <source>
        <dbReference type="Proteomes" id="UP000264006"/>
    </source>
</evidence>
<feature type="transmembrane region" description="Helical" evidence="19">
    <location>
        <begin position="74"/>
        <end position="92"/>
    </location>
</feature>
<feature type="transmembrane region" description="Helical" evidence="19">
    <location>
        <begin position="126"/>
        <end position="146"/>
    </location>
</feature>
<evidence type="ECO:0000256" key="17">
    <source>
        <dbReference type="ARBA" id="ARBA00023264"/>
    </source>
</evidence>
<keyword evidence="11 18" id="KW-0812">Transmembrane</keyword>
<keyword evidence="8" id="KW-1003">Cell membrane</keyword>
<comment type="subcellular location">
    <subcellularLocation>
        <location evidence="2">Cell membrane</location>
        <topology evidence="2">Multi-pass membrane protein</topology>
    </subcellularLocation>
</comment>
<dbReference type="EMBL" id="CP031165">
    <property type="protein sequence ID" value="AXV08080.1"/>
    <property type="molecule type" value="Genomic_DNA"/>
</dbReference>
<feature type="transmembrane region" description="Helical" evidence="19">
    <location>
        <begin position="193"/>
        <end position="212"/>
    </location>
</feature>
<dbReference type="UniPathway" id="UPA00557">
    <property type="reaction ID" value="UER00614"/>
</dbReference>
<comment type="pathway">
    <text evidence="3 18">Phospholipid metabolism; CDP-diacylglycerol biosynthesis; CDP-diacylglycerol from sn-glycerol 3-phosphate: step 3/3.</text>
</comment>
<keyword evidence="13 19" id="KW-1133">Transmembrane helix</keyword>
<evidence type="ECO:0000256" key="13">
    <source>
        <dbReference type="ARBA" id="ARBA00022989"/>
    </source>
</evidence>
<feature type="transmembrane region" description="Helical" evidence="19">
    <location>
        <begin position="218"/>
        <end position="238"/>
    </location>
</feature>
<name>A0A346Y0T3_9ACTN</name>
<dbReference type="PROSITE" id="PS01315">
    <property type="entry name" value="CDS"/>
    <property type="match status" value="1"/>
</dbReference>
<evidence type="ECO:0000256" key="6">
    <source>
        <dbReference type="ARBA" id="ARBA00012487"/>
    </source>
</evidence>
<feature type="transmembrane region" description="Helical" evidence="19">
    <location>
        <begin position="98"/>
        <end position="114"/>
    </location>
</feature>
<dbReference type="OrthoDB" id="9799199at2"/>
<keyword evidence="15 19" id="KW-0472">Membrane</keyword>
<evidence type="ECO:0000256" key="15">
    <source>
        <dbReference type="ARBA" id="ARBA00023136"/>
    </source>
</evidence>
<dbReference type="InterPro" id="IPR000374">
    <property type="entry name" value="PC_trans"/>
</dbReference>
<dbReference type="GO" id="GO:0016024">
    <property type="term" value="P:CDP-diacylglycerol biosynthetic process"/>
    <property type="evidence" value="ECO:0007669"/>
    <property type="project" value="UniProtKB-UniPathway"/>
</dbReference>
<dbReference type="AlphaFoldDB" id="A0A346Y0T3"/>
<keyword evidence="14" id="KW-0443">Lipid metabolism</keyword>
<keyword evidence="21" id="KW-1185">Reference proteome</keyword>
<evidence type="ECO:0000256" key="16">
    <source>
        <dbReference type="ARBA" id="ARBA00023209"/>
    </source>
</evidence>
<comment type="pathway">
    <text evidence="4">Lipid metabolism.</text>
</comment>
<evidence type="ECO:0000256" key="8">
    <source>
        <dbReference type="ARBA" id="ARBA00022475"/>
    </source>
</evidence>
<dbReference type="EC" id="2.7.7.41" evidence="6 18"/>
<gene>
    <name evidence="20" type="ORF">DVS28_a3405</name>
</gene>
<evidence type="ECO:0000256" key="9">
    <source>
        <dbReference type="ARBA" id="ARBA00022516"/>
    </source>
</evidence>
<dbReference type="GO" id="GO:0005886">
    <property type="term" value="C:plasma membrane"/>
    <property type="evidence" value="ECO:0007669"/>
    <property type="project" value="UniProtKB-SubCell"/>
</dbReference>
<dbReference type="GO" id="GO:0004605">
    <property type="term" value="F:phosphatidate cytidylyltransferase activity"/>
    <property type="evidence" value="ECO:0007669"/>
    <property type="project" value="UniProtKB-EC"/>
</dbReference>
<accession>A0A346Y0T3</accession>
<dbReference type="KEGG" id="euz:DVS28_a3405"/>
<dbReference type="Proteomes" id="UP000264006">
    <property type="component" value="Chromosome"/>
</dbReference>
<proteinExistence type="inferred from homology"/>
<evidence type="ECO:0000256" key="11">
    <source>
        <dbReference type="ARBA" id="ARBA00022692"/>
    </source>
</evidence>
<evidence type="ECO:0000256" key="5">
    <source>
        <dbReference type="ARBA" id="ARBA00010185"/>
    </source>
</evidence>
<comment type="catalytic activity">
    <reaction evidence="1 18">
        <text>a 1,2-diacyl-sn-glycero-3-phosphate + CTP + H(+) = a CDP-1,2-diacyl-sn-glycerol + diphosphate</text>
        <dbReference type="Rhea" id="RHEA:16229"/>
        <dbReference type="ChEBI" id="CHEBI:15378"/>
        <dbReference type="ChEBI" id="CHEBI:33019"/>
        <dbReference type="ChEBI" id="CHEBI:37563"/>
        <dbReference type="ChEBI" id="CHEBI:58332"/>
        <dbReference type="ChEBI" id="CHEBI:58608"/>
        <dbReference type="EC" id="2.7.7.41"/>
    </reaction>
</comment>
<keyword evidence="12 18" id="KW-0548">Nucleotidyltransferase</keyword>
<protein>
    <recommendedName>
        <fullName evidence="7 18">Phosphatidate cytidylyltransferase</fullName>
        <ecNumber evidence="6 18">2.7.7.41</ecNumber>
    </recommendedName>
</protein>